<comment type="similarity">
    <text evidence="7">Belongs to the class I-like SAM-binding methyltransferase superfamily. C5-methyltransferase family.</text>
</comment>
<dbReference type="Proteomes" id="UP000008466">
    <property type="component" value="Chromosome"/>
</dbReference>
<organism evidence="8 9">
    <name type="scientific">Sphaerochaeta globosa (strain ATCC BAA-1886 / DSM 22777 / Buddy)</name>
    <name type="common">Spirochaeta sp. (strain Buddy)</name>
    <dbReference type="NCBI Taxonomy" id="158189"/>
    <lineage>
        <taxon>Bacteria</taxon>
        <taxon>Pseudomonadati</taxon>
        <taxon>Spirochaetota</taxon>
        <taxon>Spirochaetia</taxon>
        <taxon>Spirochaetales</taxon>
        <taxon>Sphaerochaetaceae</taxon>
        <taxon>Sphaerochaeta</taxon>
    </lineage>
</organism>
<dbReference type="AlphaFoldDB" id="F0RW24"/>
<feature type="active site" evidence="7">
    <location>
        <position position="79"/>
    </location>
</feature>
<dbReference type="GO" id="GO:0003677">
    <property type="term" value="F:DNA binding"/>
    <property type="evidence" value="ECO:0007669"/>
    <property type="project" value="TreeGrafter"/>
</dbReference>
<dbReference type="STRING" id="158189.SpiBuddy_1485"/>
<dbReference type="GO" id="GO:0032259">
    <property type="term" value="P:methylation"/>
    <property type="evidence" value="ECO:0007669"/>
    <property type="project" value="UniProtKB-KW"/>
</dbReference>
<sequence>MSYRVLDLFAGAGGLSQGFKNAGNFSIAVAIENNKYAQETCRENHKETTMLSDVLDYSDFSDFKTKYGEFDVVIGGPPCQGFSNANRQHNQIINLNNLLVKKYIEFIEGIKPKVFVMENVKMIRSKTHFYLLSAKDIDSERFDKALFRTQVLCLPNIKYEEALTYNIDHKMQFHSSSILLLKKKIRTYEKGTKVTDLDKFRAELLNLISEDKDLNNLFLSDVLGYALTEIDSRLYDRVSSFVVMEELSKQKIYIKEMRSTDAGIELDCLSIGVEEYITNSLNQDYEITADIYNTVNFGVPQLRERFVMIGVLKQLKVEPRGPERTITLEEDYRTVGDAIRNLENYEPGYSENSKGIKVQDIIKNENNPLNKLFDSDRIYNHFITNTTEVALQRFALIEPGKNFHSLDAKYTKTYAKPERTQNSIYRRLEYDKPCPTVTNVRKSMWIHPKFNRAISIREAARLQSFPDSFVFKGTKDRQYQQVGNAVPPLFATAIAKTVLLMLSNAENNLSNSISEN</sequence>
<protein>
    <recommendedName>
        <fullName evidence="1">DNA (cytosine-5-)-methyltransferase</fullName>
        <ecNumber evidence="1">2.1.1.37</ecNumber>
    </recommendedName>
</protein>
<keyword evidence="4 7" id="KW-0949">S-adenosyl-L-methionine</keyword>
<dbReference type="OrthoDB" id="9813719at2"/>
<dbReference type="KEGG" id="sbu:SpiBuddy_1485"/>
<dbReference type="Gene3D" id="3.90.120.10">
    <property type="entry name" value="DNA Methylase, subunit A, domain 2"/>
    <property type="match status" value="1"/>
</dbReference>
<dbReference type="SUPFAM" id="SSF53335">
    <property type="entry name" value="S-adenosyl-L-methionine-dependent methyltransferases"/>
    <property type="match status" value="2"/>
</dbReference>
<gene>
    <name evidence="8" type="ordered locus">SpiBuddy_1485</name>
</gene>
<proteinExistence type="inferred from homology"/>
<evidence type="ECO:0000256" key="6">
    <source>
        <dbReference type="ARBA" id="ARBA00047422"/>
    </source>
</evidence>
<dbReference type="InterPro" id="IPR018117">
    <property type="entry name" value="C5_DNA_meth_AS"/>
</dbReference>
<dbReference type="GO" id="GO:0003886">
    <property type="term" value="F:DNA (cytosine-5-)-methyltransferase activity"/>
    <property type="evidence" value="ECO:0007669"/>
    <property type="project" value="UniProtKB-EC"/>
</dbReference>
<dbReference type="InterPro" id="IPR050390">
    <property type="entry name" value="C5-Methyltransferase"/>
</dbReference>
<dbReference type="PANTHER" id="PTHR10629">
    <property type="entry name" value="CYTOSINE-SPECIFIC METHYLTRANSFERASE"/>
    <property type="match status" value="1"/>
</dbReference>
<evidence type="ECO:0000256" key="7">
    <source>
        <dbReference type="PROSITE-ProRule" id="PRU01016"/>
    </source>
</evidence>
<dbReference type="HOGENOM" id="CLU_006958_2_4_12"/>
<keyword evidence="9" id="KW-1185">Reference proteome</keyword>
<keyword evidence="5" id="KW-0680">Restriction system</keyword>
<dbReference type="PRINTS" id="PR00105">
    <property type="entry name" value="C5METTRFRASE"/>
</dbReference>
<dbReference type="REBASE" id="33152">
    <property type="entry name" value="M.SspBudORF1485P"/>
</dbReference>
<dbReference type="GO" id="GO:0009307">
    <property type="term" value="P:DNA restriction-modification system"/>
    <property type="evidence" value="ECO:0007669"/>
    <property type="project" value="UniProtKB-KW"/>
</dbReference>
<dbReference type="PROSITE" id="PS51679">
    <property type="entry name" value="SAM_MT_C5"/>
    <property type="match status" value="1"/>
</dbReference>
<dbReference type="InterPro" id="IPR001525">
    <property type="entry name" value="C5_MeTfrase"/>
</dbReference>
<dbReference type="InterPro" id="IPR029063">
    <property type="entry name" value="SAM-dependent_MTases_sf"/>
</dbReference>
<evidence type="ECO:0000256" key="2">
    <source>
        <dbReference type="ARBA" id="ARBA00022603"/>
    </source>
</evidence>
<dbReference type="RefSeq" id="WP_013607160.1">
    <property type="nucleotide sequence ID" value="NC_015152.1"/>
</dbReference>
<evidence type="ECO:0000256" key="4">
    <source>
        <dbReference type="ARBA" id="ARBA00022691"/>
    </source>
</evidence>
<evidence type="ECO:0000313" key="9">
    <source>
        <dbReference type="Proteomes" id="UP000008466"/>
    </source>
</evidence>
<keyword evidence="3 7" id="KW-0808">Transferase</keyword>
<evidence type="ECO:0000256" key="1">
    <source>
        <dbReference type="ARBA" id="ARBA00011975"/>
    </source>
</evidence>
<dbReference type="PROSITE" id="PS00094">
    <property type="entry name" value="C5_MTASE_1"/>
    <property type="match status" value="1"/>
</dbReference>
<name>F0RW24_SPHGB</name>
<dbReference type="eggNOG" id="COG0270">
    <property type="taxonomic scope" value="Bacteria"/>
</dbReference>
<accession>F0RW24</accession>
<dbReference type="EMBL" id="CP002541">
    <property type="protein sequence ID" value="ADY13310.1"/>
    <property type="molecule type" value="Genomic_DNA"/>
</dbReference>
<keyword evidence="2 7" id="KW-0489">Methyltransferase</keyword>
<evidence type="ECO:0000256" key="5">
    <source>
        <dbReference type="ARBA" id="ARBA00022747"/>
    </source>
</evidence>
<evidence type="ECO:0000256" key="3">
    <source>
        <dbReference type="ARBA" id="ARBA00022679"/>
    </source>
</evidence>
<dbReference type="EC" id="2.1.1.37" evidence="1"/>
<comment type="catalytic activity">
    <reaction evidence="6">
        <text>a 2'-deoxycytidine in DNA + S-adenosyl-L-methionine = a 5-methyl-2'-deoxycytidine in DNA + S-adenosyl-L-homocysteine + H(+)</text>
        <dbReference type="Rhea" id="RHEA:13681"/>
        <dbReference type="Rhea" id="RHEA-COMP:11369"/>
        <dbReference type="Rhea" id="RHEA-COMP:11370"/>
        <dbReference type="ChEBI" id="CHEBI:15378"/>
        <dbReference type="ChEBI" id="CHEBI:57856"/>
        <dbReference type="ChEBI" id="CHEBI:59789"/>
        <dbReference type="ChEBI" id="CHEBI:85452"/>
        <dbReference type="ChEBI" id="CHEBI:85454"/>
        <dbReference type="EC" id="2.1.1.37"/>
    </reaction>
</comment>
<reference evidence="9" key="1">
    <citation type="submission" date="2011-02" db="EMBL/GenBank/DDBJ databases">
        <title>Complete sequence of Spirochaeta sp. Buddy.</title>
        <authorList>
            <person name="Lucas S."/>
            <person name="Copeland A."/>
            <person name="Lapidus A."/>
            <person name="Cheng J.-F."/>
            <person name="Goodwin L."/>
            <person name="Pitluck S."/>
            <person name="Zeytun A."/>
            <person name="Detter J.C."/>
            <person name="Han C."/>
            <person name="Tapia R."/>
            <person name="Land M."/>
            <person name="Hauser L."/>
            <person name="Kyrpides N."/>
            <person name="Ivanova N."/>
            <person name="Mikhailova N."/>
            <person name="Pagani I."/>
            <person name="Ritalahti K.M."/>
            <person name="Loeffler F.E."/>
            <person name="Woyke T."/>
        </authorList>
    </citation>
    <scope>NUCLEOTIDE SEQUENCE [LARGE SCALE GENOMIC DNA]</scope>
    <source>
        <strain evidence="9">ATCC BAA-1886 / DSM 22777 / Buddy</strain>
    </source>
</reference>
<evidence type="ECO:0000313" key="8">
    <source>
        <dbReference type="EMBL" id="ADY13310.1"/>
    </source>
</evidence>
<dbReference type="GO" id="GO:0044027">
    <property type="term" value="P:negative regulation of gene expression via chromosomal CpG island methylation"/>
    <property type="evidence" value="ECO:0007669"/>
    <property type="project" value="TreeGrafter"/>
</dbReference>
<dbReference type="Gene3D" id="3.40.50.150">
    <property type="entry name" value="Vaccinia Virus protein VP39"/>
    <property type="match status" value="1"/>
</dbReference>
<dbReference type="Pfam" id="PF00145">
    <property type="entry name" value="DNA_methylase"/>
    <property type="match status" value="2"/>
</dbReference>
<dbReference type="PANTHER" id="PTHR10629:SF52">
    <property type="entry name" value="DNA (CYTOSINE-5)-METHYLTRANSFERASE 1"/>
    <property type="match status" value="1"/>
</dbReference>